<dbReference type="PANTHER" id="PTHR46030">
    <property type="entry name" value="ALPHA-KETOGLUTARATE-DEPENDENT DIOXYGENASE ALKB HOMOLOG 6"/>
    <property type="match status" value="1"/>
</dbReference>
<evidence type="ECO:0000256" key="6">
    <source>
        <dbReference type="ARBA" id="ARBA00023002"/>
    </source>
</evidence>
<dbReference type="GO" id="GO:0005634">
    <property type="term" value="C:nucleus"/>
    <property type="evidence" value="ECO:0007669"/>
    <property type="project" value="UniProtKB-SubCell"/>
</dbReference>
<evidence type="ECO:0000256" key="8">
    <source>
        <dbReference type="ARBA" id="ARBA00023242"/>
    </source>
</evidence>
<evidence type="ECO:0000313" key="11">
    <source>
        <dbReference type="Proteomes" id="UP000054359"/>
    </source>
</evidence>
<dbReference type="Gene3D" id="2.60.120.590">
    <property type="entry name" value="Alpha-ketoglutarate-dependent dioxygenase AlkB-like"/>
    <property type="match status" value="1"/>
</dbReference>
<sequence length="218" mass="25384">MNDIRNFKIKELPDSAYYIPHFITPAEESYLLEKVYASPKPKWKILSNRRLQNWGGLPHPKGMIEEELPEWLKDYTKKVKDLDIFEDKVPNHVLVNEYLPGQGIMPHEDGPLFYPTIATINLGSHTILDYYEKINVLEHSKTETESNYVGSLLLERCSLLVVQHDLYHKYLHGIQEKEVDIINEKIKNLNACNNLVGCELKRNTRISLTIRHVPHTVK</sequence>
<keyword evidence="6" id="KW-0560">Oxidoreductase</keyword>
<evidence type="ECO:0000256" key="7">
    <source>
        <dbReference type="ARBA" id="ARBA00023004"/>
    </source>
</evidence>
<dbReference type="InterPro" id="IPR032862">
    <property type="entry name" value="ALKBH6"/>
</dbReference>
<protein>
    <submittedName>
        <fullName evidence="10">Putative alpha-ketoglutarate-dependent dioxygenase ABH6</fullName>
    </submittedName>
</protein>
<dbReference type="InterPro" id="IPR027450">
    <property type="entry name" value="AlkB-like"/>
</dbReference>
<comment type="similarity">
    <text evidence="3">Belongs to the alkB family.</text>
</comment>
<dbReference type="SUPFAM" id="SSF51197">
    <property type="entry name" value="Clavaminate synthase-like"/>
    <property type="match status" value="1"/>
</dbReference>
<dbReference type="PROSITE" id="PS51471">
    <property type="entry name" value="FE2OG_OXY"/>
    <property type="match status" value="1"/>
</dbReference>
<dbReference type="InterPro" id="IPR037151">
    <property type="entry name" value="AlkB-like_sf"/>
</dbReference>
<dbReference type="GO" id="GO:0046872">
    <property type="term" value="F:metal ion binding"/>
    <property type="evidence" value="ECO:0007669"/>
    <property type="project" value="UniProtKB-KW"/>
</dbReference>
<dbReference type="Proteomes" id="UP000054359">
    <property type="component" value="Unassembled WGS sequence"/>
</dbReference>
<dbReference type="EMBL" id="KK119175">
    <property type="protein sequence ID" value="KFM74967.1"/>
    <property type="molecule type" value="Genomic_DNA"/>
</dbReference>
<accession>A0A087UC78</accession>
<feature type="non-terminal residue" evidence="10">
    <location>
        <position position="218"/>
    </location>
</feature>
<evidence type="ECO:0000256" key="2">
    <source>
        <dbReference type="ARBA" id="ARBA00004123"/>
    </source>
</evidence>
<evidence type="ECO:0000313" key="10">
    <source>
        <dbReference type="EMBL" id="KFM74967.1"/>
    </source>
</evidence>
<evidence type="ECO:0000256" key="1">
    <source>
        <dbReference type="ARBA" id="ARBA00001954"/>
    </source>
</evidence>
<keyword evidence="4" id="KW-0479">Metal-binding</keyword>
<name>A0A087UC78_STEMI</name>
<feature type="domain" description="Fe2OG dioxygenase" evidence="9">
    <location>
        <begin position="89"/>
        <end position="214"/>
    </location>
</feature>
<proteinExistence type="inferred from homology"/>
<dbReference type="OrthoDB" id="412814at2759"/>
<comment type="cofactor">
    <cofactor evidence="1">
        <name>Fe(2+)</name>
        <dbReference type="ChEBI" id="CHEBI:29033"/>
    </cofactor>
</comment>
<dbReference type="PANTHER" id="PTHR46030:SF1">
    <property type="entry name" value="ALPHA-KETOGLUTARATE-DEPENDENT DIOXYGENASE ALKB HOMOLOG 6"/>
    <property type="match status" value="1"/>
</dbReference>
<evidence type="ECO:0000259" key="9">
    <source>
        <dbReference type="PROSITE" id="PS51471"/>
    </source>
</evidence>
<evidence type="ECO:0000256" key="4">
    <source>
        <dbReference type="ARBA" id="ARBA00022723"/>
    </source>
</evidence>
<keyword evidence="8" id="KW-0539">Nucleus</keyword>
<keyword evidence="11" id="KW-1185">Reference proteome</keyword>
<organism evidence="10 11">
    <name type="scientific">Stegodyphus mimosarum</name>
    <name type="common">African social velvet spider</name>
    <dbReference type="NCBI Taxonomy" id="407821"/>
    <lineage>
        <taxon>Eukaryota</taxon>
        <taxon>Metazoa</taxon>
        <taxon>Ecdysozoa</taxon>
        <taxon>Arthropoda</taxon>
        <taxon>Chelicerata</taxon>
        <taxon>Arachnida</taxon>
        <taxon>Araneae</taxon>
        <taxon>Araneomorphae</taxon>
        <taxon>Entelegynae</taxon>
        <taxon>Eresoidea</taxon>
        <taxon>Eresidae</taxon>
        <taxon>Stegodyphus</taxon>
    </lineage>
</organism>
<dbReference type="GO" id="GO:0051213">
    <property type="term" value="F:dioxygenase activity"/>
    <property type="evidence" value="ECO:0007669"/>
    <property type="project" value="UniProtKB-KW"/>
</dbReference>
<dbReference type="InterPro" id="IPR005123">
    <property type="entry name" value="Oxoglu/Fe-dep_dioxygenase_dom"/>
</dbReference>
<reference evidence="10 11" key="1">
    <citation type="submission" date="2013-11" db="EMBL/GenBank/DDBJ databases">
        <title>Genome sequencing of Stegodyphus mimosarum.</title>
        <authorList>
            <person name="Bechsgaard J."/>
        </authorList>
    </citation>
    <scope>NUCLEOTIDE SEQUENCE [LARGE SCALE GENOMIC DNA]</scope>
</reference>
<evidence type="ECO:0000256" key="5">
    <source>
        <dbReference type="ARBA" id="ARBA00022964"/>
    </source>
</evidence>
<comment type="subcellular location">
    <subcellularLocation>
        <location evidence="2">Nucleus</location>
    </subcellularLocation>
</comment>
<keyword evidence="7" id="KW-0408">Iron</keyword>
<dbReference type="STRING" id="407821.A0A087UC78"/>
<dbReference type="Pfam" id="PF13532">
    <property type="entry name" value="2OG-FeII_Oxy_2"/>
    <property type="match status" value="1"/>
</dbReference>
<evidence type="ECO:0000256" key="3">
    <source>
        <dbReference type="ARBA" id="ARBA00007879"/>
    </source>
</evidence>
<dbReference type="AlphaFoldDB" id="A0A087UC78"/>
<dbReference type="OMA" id="KSPKTKW"/>
<keyword evidence="5 10" id="KW-0223">Dioxygenase</keyword>
<gene>
    <name evidence="10" type="ORF">X975_20028</name>
</gene>